<accession>A0ABT0UHV1</accession>
<proteinExistence type="predicted"/>
<feature type="transmembrane region" description="Helical" evidence="2">
    <location>
        <begin position="76"/>
        <end position="95"/>
    </location>
</feature>
<evidence type="ECO:0000313" key="4">
    <source>
        <dbReference type="Proteomes" id="UP001431429"/>
    </source>
</evidence>
<evidence type="ECO:0000256" key="1">
    <source>
        <dbReference type="SAM" id="MobiDB-lite"/>
    </source>
</evidence>
<keyword evidence="2" id="KW-0472">Membrane</keyword>
<sequence length="504" mass="55808">MTPRTLPPLPQYRDDAVTRQLSAHTHLDENFAQEVLDEFTADRLKAIGLPLGINLVALVRHAHAAQRRRRLRDIQLSLVLLMMVAALLAAVVSLSEGAQNSAVVFAGGAVLAVLIGAAVVQHALRSAWRAAREVYRGQDRPQDLAPAVEKEVEDRLRALRRANVVPYDARAEADNPFVGSGDQIKEDVWPSIDVGRPDDAPTGGKLTIIPFDTVDLHAYMAREMGGIAGLSGLRTRNRLYVRGLHVHSLGPDLLPDPLKRPLPRIDERLVQSGVLQEGGGMRTYLSLEVVGKGGKFVVSMHLRARRTVNRLSWQVAAYVLPPVQERFDHVAYIPLGGFEEWWELFKATGRGLRWMLFGAPGRIRRRGAAQTRRTKQLRRIRRDISKHRVGYDYGATDSLRERAACQVDDMDFDERMDALDVLQRLQQGVLVATEKFLKDHNIDTSDFDRAQRVINNQTYNIGSVSGGQNQFGNQGINSNVPQAGGQGNQQAQPPAQPAGGARTT</sequence>
<keyword evidence="2" id="KW-0812">Transmembrane</keyword>
<feature type="transmembrane region" description="Helical" evidence="2">
    <location>
        <begin position="101"/>
        <end position="120"/>
    </location>
</feature>
<dbReference type="EMBL" id="JAMQAW010000001">
    <property type="protein sequence ID" value="MCM2386891.1"/>
    <property type="molecule type" value="Genomic_DNA"/>
</dbReference>
<dbReference type="RefSeq" id="WP_250917250.1">
    <property type="nucleotide sequence ID" value="NZ_JAMQAW010000001.1"/>
</dbReference>
<evidence type="ECO:0008006" key="5">
    <source>
        <dbReference type="Google" id="ProtNLM"/>
    </source>
</evidence>
<evidence type="ECO:0000256" key="2">
    <source>
        <dbReference type="SAM" id="Phobius"/>
    </source>
</evidence>
<keyword evidence="4" id="KW-1185">Reference proteome</keyword>
<comment type="caution">
    <text evidence="3">The sequence shown here is derived from an EMBL/GenBank/DDBJ whole genome shotgun (WGS) entry which is preliminary data.</text>
</comment>
<reference evidence="3" key="1">
    <citation type="submission" date="2022-06" db="EMBL/GenBank/DDBJ databases">
        <title>Genome public.</title>
        <authorList>
            <person name="Sun Q."/>
        </authorList>
    </citation>
    <scope>NUCLEOTIDE SEQUENCE</scope>
    <source>
        <strain evidence="3">CWNU-1</strain>
    </source>
</reference>
<protein>
    <recommendedName>
        <fullName evidence="5">Aromatic ring-opening dioxygenase LigA</fullName>
    </recommendedName>
</protein>
<feature type="region of interest" description="Disordered" evidence="1">
    <location>
        <begin position="465"/>
        <end position="504"/>
    </location>
</feature>
<evidence type="ECO:0000313" key="3">
    <source>
        <dbReference type="EMBL" id="MCM2386891.1"/>
    </source>
</evidence>
<keyword evidence="2" id="KW-1133">Transmembrane helix</keyword>
<name>A0ABT0UHV1_9ACTN</name>
<dbReference type="Proteomes" id="UP001431429">
    <property type="component" value="Unassembled WGS sequence"/>
</dbReference>
<gene>
    <name evidence="3" type="ORF">NBG84_00945</name>
</gene>
<organism evidence="3 4">
    <name type="scientific">Streptomyces albipurpureus</name>
    <dbReference type="NCBI Taxonomy" id="2897419"/>
    <lineage>
        <taxon>Bacteria</taxon>
        <taxon>Bacillati</taxon>
        <taxon>Actinomycetota</taxon>
        <taxon>Actinomycetes</taxon>
        <taxon>Kitasatosporales</taxon>
        <taxon>Streptomycetaceae</taxon>
        <taxon>Streptomyces</taxon>
    </lineage>
</organism>